<dbReference type="InterPro" id="IPR051990">
    <property type="entry name" value="CCPG1/PBIP1"/>
</dbReference>
<evidence type="ECO:0000313" key="5">
    <source>
        <dbReference type="Proteomes" id="UP000314983"/>
    </source>
</evidence>
<dbReference type="GO" id="GO:0016020">
    <property type="term" value="C:membrane"/>
    <property type="evidence" value="ECO:0007669"/>
    <property type="project" value="TreeGrafter"/>
</dbReference>
<reference evidence="5" key="2">
    <citation type="journal article" date="2017" name="Sci. Adv.">
        <title>A tail of two voltages: Proteomic comparison of the three electric organs of the electric eel.</title>
        <authorList>
            <person name="Traeger L.L."/>
            <person name="Sabat G."/>
            <person name="Barrett-Wilt G.A."/>
            <person name="Wells G.B."/>
            <person name="Sussman M.R."/>
        </authorList>
    </citation>
    <scope>NUCLEOTIDE SEQUENCE [LARGE SCALE GENOMIC DNA]</scope>
</reference>
<dbReference type="PANTHER" id="PTHR28638">
    <property type="entry name" value="CELL CYCLE PROGRESSION PROTEIN 1"/>
    <property type="match status" value="1"/>
</dbReference>
<keyword evidence="1 2" id="KW-0175">Coiled coil</keyword>
<evidence type="ECO:0000313" key="4">
    <source>
        <dbReference type="Ensembl" id="ENSEEEP00000012958.2"/>
    </source>
</evidence>
<accession>A0A4W4ELD5</accession>
<evidence type="ECO:0000256" key="3">
    <source>
        <dbReference type="SAM" id="MobiDB-lite"/>
    </source>
</evidence>
<feature type="region of interest" description="Disordered" evidence="3">
    <location>
        <begin position="159"/>
        <end position="204"/>
    </location>
</feature>
<feature type="region of interest" description="Disordered" evidence="3">
    <location>
        <begin position="295"/>
        <end position="326"/>
    </location>
</feature>
<proteinExistence type="predicted"/>
<reference evidence="4" key="5">
    <citation type="submission" date="2025-09" db="UniProtKB">
        <authorList>
            <consortium name="Ensembl"/>
        </authorList>
    </citation>
    <scope>IDENTIFICATION</scope>
</reference>
<feature type="region of interest" description="Disordered" evidence="3">
    <location>
        <begin position="434"/>
        <end position="456"/>
    </location>
</feature>
<dbReference type="Ensembl" id="ENSEEET00000013107.2">
    <property type="protein sequence ID" value="ENSEEEP00000012958.2"/>
    <property type="gene ID" value="ENSEEEG00000006512.2"/>
</dbReference>
<feature type="coiled-coil region" evidence="2">
    <location>
        <begin position="360"/>
        <end position="428"/>
    </location>
</feature>
<dbReference type="OMA" id="GCARQEG"/>
<evidence type="ECO:0008006" key="6">
    <source>
        <dbReference type="Google" id="ProtNLM"/>
    </source>
</evidence>
<evidence type="ECO:0000256" key="2">
    <source>
        <dbReference type="SAM" id="Coils"/>
    </source>
</evidence>
<reference evidence="5" key="1">
    <citation type="journal article" date="2014" name="Science">
        <title>Nonhuman genetics. Genomic basis for the convergent evolution of electric organs.</title>
        <authorList>
            <person name="Gallant J.R."/>
            <person name="Traeger L.L."/>
            <person name="Volkening J.D."/>
            <person name="Moffett H."/>
            <person name="Chen P.H."/>
            <person name="Novina C.D."/>
            <person name="Phillips G.N.Jr."/>
            <person name="Anand R."/>
            <person name="Wells G.B."/>
            <person name="Pinch M."/>
            <person name="Guth R."/>
            <person name="Unguez G.A."/>
            <person name="Albert J.S."/>
            <person name="Zakon H.H."/>
            <person name="Samanta M.P."/>
            <person name="Sussman M.R."/>
        </authorList>
    </citation>
    <scope>NUCLEOTIDE SEQUENCE [LARGE SCALE GENOMIC DNA]</scope>
</reference>
<feature type="region of interest" description="Disordered" evidence="3">
    <location>
        <begin position="265"/>
        <end position="284"/>
    </location>
</feature>
<feature type="region of interest" description="Disordered" evidence="3">
    <location>
        <begin position="35"/>
        <end position="63"/>
    </location>
</feature>
<evidence type="ECO:0000256" key="1">
    <source>
        <dbReference type="ARBA" id="ARBA00023054"/>
    </source>
</evidence>
<protein>
    <recommendedName>
        <fullName evidence="6">Pre-B-cell leukemia homeobox interacting protein 1a</fullName>
    </recommendedName>
</protein>
<name>A0A4W4ELD5_ELEEL</name>
<feature type="compositionally biased region" description="Polar residues" evidence="3">
    <location>
        <begin position="171"/>
        <end position="184"/>
    </location>
</feature>
<feature type="compositionally biased region" description="Low complexity" evidence="3">
    <location>
        <begin position="434"/>
        <end position="452"/>
    </location>
</feature>
<dbReference type="PANTHER" id="PTHR28638:SF1">
    <property type="entry name" value="PRE-B-CELL LEUKEMIA TRANSCRIPTION FACTOR-INTERACTING PROTEIN 1"/>
    <property type="match status" value="1"/>
</dbReference>
<feature type="compositionally biased region" description="Basic and acidic residues" evidence="3">
    <location>
        <begin position="295"/>
        <end position="314"/>
    </location>
</feature>
<dbReference type="AlphaFoldDB" id="A0A4W4ELD5"/>
<feature type="compositionally biased region" description="Acidic residues" evidence="3">
    <location>
        <begin position="268"/>
        <end position="277"/>
    </location>
</feature>
<sequence>MGLCILQLTDNGHTFCSINSFYLFQEVASDTTGHVDDGTESIGDAPSLSEEVAASSSDVKPSEGEIPLETIFSEEGHQVGHYNVICQETSPEFFEGTASGLAIEADPEICAPIIHDTITSSPPDNDLLGAVPFSIATESALLLSEEPTLEEPYVETFPDVQPTVELPSKESPATESTPEITTNSEPREKSPSPEIPDSTTSGVGADIRSLVSDISYTSAIPVEDINVEAIPGPESLSPSLLSEVDFGSVAESPQLESPYTETITSSALEEEESEIQGEELKPADKSMDVMRKTAEGDGLRLRHVPHNEVERQSSDEEEEEFKLPERKEEKAGFSLNHLIVGALVLLCLGSLFFSGELINKNTENKQIYILEAEIQSQKEELHKALRLAADKGTTDVENAMMKEELSALPGLKQELEELRARVMELTQLTEMYISVPSSPGVPGESQGSSGPEAWWDKKQELKRQRTLLEESRKRLEGMKKHGWHQKGLRESLVEMQQRLSKQVDHLGKRDEWKRKYKHKEGKKEWCKKKSNHWKVEESGKRKDDGDRKSKDHFKKYQEEWDYKNVERRLERERRKRKERPWQVKLDQHQHNPHHHKQHHLHHESVGFWKHQEEKLRRNKHPPKRCQGVAECADSEGLMPVKLSEFQALLEVYLSKLEGVSEENIEALHRLMAQFFQGGIFMHESMLFREFAEDVADILEDLADVLNDEQQGGDDDVLEEQMEEFEREALWKFAASSA</sequence>
<reference evidence="4" key="3">
    <citation type="submission" date="2020-05" db="EMBL/GenBank/DDBJ databases">
        <title>Electrophorus electricus (electric eel) genome, fEleEle1, primary haplotype.</title>
        <authorList>
            <person name="Myers G."/>
            <person name="Meyer A."/>
            <person name="Fedrigo O."/>
            <person name="Formenti G."/>
            <person name="Rhie A."/>
            <person name="Tracey A."/>
            <person name="Sims Y."/>
            <person name="Jarvis E.D."/>
        </authorList>
    </citation>
    <scope>NUCLEOTIDE SEQUENCE [LARGE SCALE GENOMIC DNA]</scope>
</reference>
<dbReference type="STRING" id="8005.ENSEEEP00000012958"/>
<keyword evidence="5" id="KW-1185">Reference proteome</keyword>
<organism evidence="4 5">
    <name type="scientific">Electrophorus electricus</name>
    <name type="common">Electric eel</name>
    <name type="synonym">Gymnotus electricus</name>
    <dbReference type="NCBI Taxonomy" id="8005"/>
    <lineage>
        <taxon>Eukaryota</taxon>
        <taxon>Metazoa</taxon>
        <taxon>Chordata</taxon>
        <taxon>Craniata</taxon>
        <taxon>Vertebrata</taxon>
        <taxon>Euteleostomi</taxon>
        <taxon>Actinopterygii</taxon>
        <taxon>Neopterygii</taxon>
        <taxon>Teleostei</taxon>
        <taxon>Ostariophysi</taxon>
        <taxon>Gymnotiformes</taxon>
        <taxon>Gymnotoidei</taxon>
        <taxon>Gymnotidae</taxon>
        <taxon>Electrophorus</taxon>
    </lineage>
</organism>
<feature type="region of interest" description="Disordered" evidence="3">
    <location>
        <begin position="527"/>
        <end position="550"/>
    </location>
</feature>
<dbReference type="Proteomes" id="UP000314983">
    <property type="component" value="Chromosome 8"/>
</dbReference>
<reference evidence="4" key="4">
    <citation type="submission" date="2025-08" db="UniProtKB">
        <authorList>
            <consortium name="Ensembl"/>
        </authorList>
    </citation>
    <scope>IDENTIFICATION</scope>
</reference>
<feature type="compositionally biased region" description="Basic and acidic residues" evidence="3">
    <location>
        <begin position="533"/>
        <end position="550"/>
    </location>
</feature>
<dbReference type="GeneTree" id="ENSGT00730000111747"/>